<dbReference type="PANTHER" id="PTHR31871:SF1">
    <property type="entry name" value="HISTIDINE-TRNA LIGASE"/>
    <property type="match status" value="1"/>
</dbReference>
<protein>
    <recommendedName>
        <fullName evidence="2">GAF domain-containing protein</fullName>
    </recommendedName>
</protein>
<dbReference type="SMART" id="SM00065">
    <property type="entry name" value="GAF"/>
    <property type="match status" value="1"/>
</dbReference>
<dbReference type="Gene3D" id="3.30.450.40">
    <property type="match status" value="1"/>
</dbReference>
<proteinExistence type="predicted"/>
<feature type="compositionally biased region" description="Acidic residues" evidence="1">
    <location>
        <begin position="200"/>
        <end position="218"/>
    </location>
</feature>
<dbReference type="GeneID" id="20228491"/>
<organism evidence="4">
    <name type="scientific">Aureococcus anophagefferens</name>
    <name type="common">Harmful bloom alga</name>
    <dbReference type="NCBI Taxonomy" id="44056"/>
    <lineage>
        <taxon>Eukaryota</taxon>
        <taxon>Sar</taxon>
        <taxon>Stramenopiles</taxon>
        <taxon>Ochrophyta</taxon>
        <taxon>Pelagophyceae</taxon>
        <taxon>Pelagomonadales</taxon>
        <taxon>Pelagomonadaceae</taxon>
        <taxon>Aureococcus</taxon>
    </lineage>
</organism>
<name>F0YEE4_AURAN</name>
<feature type="region of interest" description="Disordered" evidence="1">
    <location>
        <begin position="1"/>
        <end position="55"/>
    </location>
</feature>
<dbReference type="eggNOG" id="KOG3689">
    <property type="taxonomic scope" value="Eukaryota"/>
</dbReference>
<feature type="region of interest" description="Disordered" evidence="1">
    <location>
        <begin position="199"/>
        <end position="219"/>
    </location>
</feature>
<evidence type="ECO:0000259" key="2">
    <source>
        <dbReference type="SMART" id="SM00065"/>
    </source>
</evidence>
<feature type="compositionally biased region" description="Basic residues" evidence="1">
    <location>
        <begin position="1"/>
        <end position="11"/>
    </location>
</feature>
<dbReference type="InterPro" id="IPR029016">
    <property type="entry name" value="GAF-like_dom_sf"/>
</dbReference>
<dbReference type="PANTHER" id="PTHR31871">
    <property type="entry name" value="OS02G0137100 PROTEIN"/>
    <property type="match status" value="1"/>
</dbReference>
<evidence type="ECO:0000256" key="1">
    <source>
        <dbReference type="SAM" id="MobiDB-lite"/>
    </source>
</evidence>
<dbReference type="EMBL" id="GL833134">
    <property type="protein sequence ID" value="EGB06541.1"/>
    <property type="molecule type" value="Genomic_DNA"/>
</dbReference>
<feature type="domain" description="GAF" evidence="2">
    <location>
        <begin position="67"/>
        <end position="285"/>
    </location>
</feature>
<dbReference type="Proteomes" id="UP000002729">
    <property type="component" value="Unassembled WGS sequence"/>
</dbReference>
<evidence type="ECO:0000313" key="3">
    <source>
        <dbReference type="EMBL" id="EGB06541.1"/>
    </source>
</evidence>
<dbReference type="InterPro" id="IPR003018">
    <property type="entry name" value="GAF"/>
</dbReference>
<accession>F0YEE4</accession>
<feature type="region of interest" description="Disordered" evidence="1">
    <location>
        <begin position="737"/>
        <end position="800"/>
    </location>
</feature>
<dbReference type="InParanoid" id="F0YEE4"/>
<feature type="compositionally biased region" description="Acidic residues" evidence="1">
    <location>
        <begin position="46"/>
        <end position="55"/>
    </location>
</feature>
<dbReference type="Pfam" id="PF09713">
    <property type="entry name" value="A_thal_3526"/>
    <property type="match status" value="1"/>
</dbReference>
<feature type="region of interest" description="Disordered" evidence="1">
    <location>
        <begin position="1433"/>
        <end position="1461"/>
    </location>
</feature>
<sequence>MAPGKRRRSRARSISAPAKEAQKDPFAAVEKSRRESQAPRQRTPEPEPEPDDDDDVAVDAVSGATGVTDAVMLNVCTMAKEHLNSDIVTIFLYAPKKRQLWSRWGTNLPSDITTGKTRPIRVPANAGITGQAFSSQEILNVKDAYETAYFNQKVDQMTGYVTRSVLCLPLFRPYDASRPGGGAGAPPMGVVQFINKLAADDDDDDDGGDGGESDDEPADKDHALRLAEKRAVRAAVEDLEVRRDRETTEKIRVCPFAKEDLELASGFGKIASRAIATAIDHDEDRKAREEMKEANKEEEKKANFQSHVESIFDFFERRLDFGGTQVSPGGMEAAHTAFKLKQREGELSVKMNAMIRGYLTRRKVVKELKKNGMIVRSITGAAREKTDTMRAKLKDQEKIRKRAFATQQLLRRQKARDQARAAEASDDALRAEADRAVDRARATAAAAAAGALLERRATEFKLERDAAIAKIMAGGREAAEAAALAQDAEDAREAIREAVNVAAYEKEEKFAKNFSAKKVQGMARRRSSLIMVEKQREEAVAAAARATSRRSLFRSAIRKVWCALAFRDNVKIHKDREQAADVAAFAAAELEELQGAESVSPTPRSTPMGGRRSIAAVHEVRVKKHGRHARPPGLLSGENIYEYGWRRCQARVRSGQARRRVRLLWAEFYARIGAADDGSVGSTSFKDTYARLQRSDPPAPTPWVRGFTKFQAVARGALLRVVRRRYGAHETPFGVELEKFLPPEHGPLGATPARSPRGTPRQPSRTLAEHRRALAEQRRAAQPPPRTGVGNMGTFAPPRTGKVSKGALIAAHRGAYNADVSPSRFGGPLDILDCRDDQGSKRERNSQLQRLRSRPFSTRDDGDVDFRSHRVASTAPRAVSGAYGGGGRQGRIEAQLLAELRDDLAENDVPTLGRVDEALYTATPLASRATTPYSAAKLLTSQLLSTTDEGDDESNDGRRVYVQHAYHVPIDASVSGSVPSYYPARPSGDPIYVHSPHKDRWLSAHAGVVKKSFKNDKLYREARRNVSRLVRQNRRLERPHSKVGSQKVSYQCTGSLRSALRVPISTTVCVHTASTPVRNAGIPADTEMPAPVTKSTFEPPAMSDAISSRSSPAGRGRESAIFLRRLRMTRDMMALRSTFVKSVQSLIERCLNQYMTQAEIIATLQVQADVEPALTCLVWSKLEEQNPDFFLSYDIQLRLKDQIARPRVAFNYLVEQQTRLLQKLQFSLPAGAQPPEAWSGAPQLEEPPMSAPPLVPRRRALACGVASLAAPAVAADSPDTTRVGRGMRAVGTPNESLDIDAALGIPWGGARRCDAADRDCVTDGGDGAAATVAPPPGLGDRTLAGVATLKISVAGRDEGALRVGLFDSSGARVFADLAAGAYKPDGSDATPAAWARGACFCIEDGLVKLSENADAQEVAYRKRFGLRKTPEEFQPARAPKIADDGGAAPKLPPGTLSTGRGGPGASLEFGLAVAEVDGRNRVPVGVLLDDESMALLAYLGSRPVVSQRAKLGGKAGQPIVKVVVEASGYVTV</sequence>
<reference evidence="3 4" key="1">
    <citation type="journal article" date="2011" name="Proc. Natl. Acad. Sci. U.S.A.">
        <title>Niche of harmful alga Aureococcus anophagefferens revealed through ecogenomics.</title>
        <authorList>
            <person name="Gobler C.J."/>
            <person name="Berry D.L."/>
            <person name="Dyhrman S.T."/>
            <person name="Wilhelm S.W."/>
            <person name="Salamov A."/>
            <person name="Lobanov A.V."/>
            <person name="Zhang Y."/>
            <person name="Collier J.L."/>
            <person name="Wurch L.L."/>
            <person name="Kustka A.B."/>
            <person name="Dill B.D."/>
            <person name="Shah M."/>
            <person name="VerBerkmoes N.C."/>
            <person name="Kuo A."/>
            <person name="Terry A."/>
            <person name="Pangilinan J."/>
            <person name="Lindquist E.A."/>
            <person name="Lucas S."/>
            <person name="Paulsen I.T."/>
            <person name="Hattenrath-Lehmann T.K."/>
            <person name="Talmage S.C."/>
            <person name="Walker E.A."/>
            <person name="Koch F."/>
            <person name="Burson A.M."/>
            <person name="Marcoval M.A."/>
            <person name="Tang Y.Z."/>
            <person name="Lecleir G.R."/>
            <person name="Coyne K.J."/>
            <person name="Berg G.M."/>
            <person name="Bertrand E.M."/>
            <person name="Saito M.A."/>
            <person name="Gladyshev V.N."/>
            <person name="Grigoriev I.V."/>
        </authorList>
    </citation>
    <scope>NUCLEOTIDE SEQUENCE [LARGE SCALE GENOMIC DNA]</scope>
    <source>
        <strain evidence="4">CCMP 1984</strain>
    </source>
</reference>
<feature type="compositionally biased region" description="Basic and acidic residues" evidence="1">
    <location>
        <begin position="767"/>
        <end position="779"/>
    </location>
</feature>
<dbReference type="OrthoDB" id="1620396at2759"/>
<dbReference type="NCBIfam" id="TIGR01589">
    <property type="entry name" value="A_thal_3526"/>
    <property type="match status" value="1"/>
</dbReference>
<keyword evidence="4" id="KW-1185">Reference proteome</keyword>
<feature type="compositionally biased region" description="Basic and acidic residues" evidence="1">
    <location>
        <begin position="832"/>
        <end position="845"/>
    </location>
</feature>
<feature type="region of interest" description="Disordered" evidence="1">
    <location>
        <begin position="831"/>
        <end position="864"/>
    </location>
</feature>
<evidence type="ECO:0000313" key="4">
    <source>
        <dbReference type="Proteomes" id="UP000002729"/>
    </source>
</evidence>
<dbReference type="KEGG" id="aaf:AURANDRAFT_71984"/>
<dbReference type="RefSeq" id="XP_009038717.1">
    <property type="nucleotide sequence ID" value="XM_009040469.1"/>
</dbReference>
<dbReference type="SUPFAM" id="SSF55781">
    <property type="entry name" value="GAF domain-like"/>
    <property type="match status" value="1"/>
</dbReference>
<dbReference type="PROSITE" id="PS50096">
    <property type="entry name" value="IQ"/>
    <property type="match status" value="1"/>
</dbReference>
<feature type="compositionally biased region" description="Basic and acidic residues" evidence="1">
    <location>
        <begin position="30"/>
        <end position="45"/>
    </location>
</feature>
<gene>
    <name evidence="3" type="ORF">AURANDRAFT_71984</name>
</gene>
<dbReference type="InterPro" id="IPR006476">
    <property type="entry name" value="CHP01589_pln"/>
</dbReference>